<dbReference type="Proteomes" id="UP000559027">
    <property type="component" value="Unassembled WGS sequence"/>
</dbReference>
<sequence length="481" mass="55718">MIFSSHSHALNNTCRQNHLDCSSAERQYKDLHQRNTTQSSIHHLPPELLSLILQYACPPVDLSQRYGIHRKPGSKLDKHFQFTLGAVSAHWRQITFSTPQLWTSVDIVVRPNNLERSYDTLQLFLASSGELPVSIGLKFFEDQQIKKTVNFPTILEHSHRIRELHLTNPPPSWVRSLTSSYTTMFCLSIENPPGDDDLFFDVPCSHLSIEFTTSRILPRWATITHLCLTELQEDVCLELLKECINLVEFRNRAPTNFDLGPRIPVPTSPFILPDLKIFEWPVYSQSYVDTAMLKNVHMPALETLVWMEEDRRSLDESDSRITFFDHLPSTLSVLHLDNRRSHFTFTSSISYLIRRVLNVEHLFLQFVHGSGLASLICDLAIDDEAIDERPALPRLKTIVLRVKAEVLSYFRDVFDALLGMIESRLHRRSRPLPQQQLKRLEIVVYSGQVEWPAEFKEEMKEFVKQGLELEIMEETMSVDWL</sequence>
<keyword evidence="2" id="KW-1185">Reference proteome</keyword>
<comment type="caution">
    <text evidence="1">The sequence shown here is derived from an EMBL/GenBank/DDBJ whole genome shotgun (WGS) entry which is preliminary data.</text>
</comment>
<dbReference type="EMBL" id="JAACJO010000008">
    <property type="protein sequence ID" value="KAF5354763.1"/>
    <property type="molecule type" value="Genomic_DNA"/>
</dbReference>
<reference evidence="1 2" key="1">
    <citation type="journal article" date="2020" name="ISME J.">
        <title>Uncovering the hidden diversity of litter-decomposition mechanisms in mushroom-forming fungi.</title>
        <authorList>
            <person name="Floudas D."/>
            <person name="Bentzer J."/>
            <person name="Ahren D."/>
            <person name="Johansson T."/>
            <person name="Persson P."/>
            <person name="Tunlid A."/>
        </authorList>
    </citation>
    <scope>NUCLEOTIDE SEQUENCE [LARGE SCALE GENOMIC DNA]</scope>
    <source>
        <strain evidence="1 2">CBS 146.42</strain>
    </source>
</reference>
<dbReference type="Gene3D" id="1.20.1280.50">
    <property type="match status" value="1"/>
</dbReference>
<dbReference type="AlphaFoldDB" id="A0A8H5FZV8"/>
<protein>
    <recommendedName>
        <fullName evidence="3">F-box domain-containing protein</fullName>
    </recommendedName>
</protein>
<evidence type="ECO:0000313" key="2">
    <source>
        <dbReference type="Proteomes" id="UP000559027"/>
    </source>
</evidence>
<organism evidence="1 2">
    <name type="scientific">Leucocoprinus leucothites</name>
    <dbReference type="NCBI Taxonomy" id="201217"/>
    <lineage>
        <taxon>Eukaryota</taxon>
        <taxon>Fungi</taxon>
        <taxon>Dikarya</taxon>
        <taxon>Basidiomycota</taxon>
        <taxon>Agaricomycotina</taxon>
        <taxon>Agaricomycetes</taxon>
        <taxon>Agaricomycetidae</taxon>
        <taxon>Agaricales</taxon>
        <taxon>Agaricineae</taxon>
        <taxon>Agaricaceae</taxon>
        <taxon>Leucocoprinus</taxon>
    </lineage>
</organism>
<accession>A0A8H5FZV8</accession>
<proteinExistence type="predicted"/>
<name>A0A8H5FZV8_9AGAR</name>
<gene>
    <name evidence="1" type="ORF">D9756_005709</name>
</gene>
<evidence type="ECO:0008006" key="3">
    <source>
        <dbReference type="Google" id="ProtNLM"/>
    </source>
</evidence>
<evidence type="ECO:0000313" key="1">
    <source>
        <dbReference type="EMBL" id="KAF5354763.1"/>
    </source>
</evidence>
<dbReference type="OrthoDB" id="3270987at2759"/>